<dbReference type="NCBIfam" id="TIGR01909">
    <property type="entry name" value="C_GCAxxG_C_C"/>
    <property type="match status" value="1"/>
</dbReference>
<evidence type="ECO:0000313" key="1">
    <source>
        <dbReference type="EMBL" id="NYI50475.1"/>
    </source>
</evidence>
<dbReference type="Pfam" id="PF09719">
    <property type="entry name" value="C_GCAxxG_C_C"/>
    <property type="match status" value="1"/>
</dbReference>
<proteinExistence type="predicted"/>
<dbReference type="EMBL" id="JACCCY010000003">
    <property type="protein sequence ID" value="NYI50475.1"/>
    <property type="molecule type" value="Genomic_DNA"/>
</dbReference>
<evidence type="ECO:0000313" key="2">
    <source>
        <dbReference type="Proteomes" id="UP000574332"/>
    </source>
</evidence>
<protein>
    <submittedName>
        <fullName evidence="1">C_GCAxxG_C_C family probable redox protein</fullName>
    </submittedName>
</protein>
<sequence length="169" mass="18944">MNFSNKIADFDIEERVDKAVDNFYTGYNCAQSVFLAYWDILGLEYDVARNMSVSFGAGVGRMREICGTVTAMAMIAGFKYPISVPNDENESNSVDNIIREMAGIFKDKHHTILCRELLPESELQSTPAPSIRTKEYYQRRPCSAFIADAARIAGFMLKEQLSSLQSAKS</sequence>
<comment type="caution">
    <text evidence="1">The sequence shown here is derived from an EMBL/GenBank/DDBJ whole genome shotgun (WGS) entry which is preliminary data.</text>
</comment>
<dbReference type="AlphaFoldDB" id="A0A8E1ZZ96"/>
<keyword evidence="2" id="KW-1185">Reference proteome</keyword>
<accession>A0A8E1ZZ96</accession>
<name>A0A8E1ZZ96_9PORP</name>
<dbReference type="RefSeq" id="WP_218858925.1">
    <property type="nucleotide sequence ID" value="NZ_JACCCY010000003.1"/>
</dbReference>
<dbReference type="InterPro" id="IPR010181">
    <property type="entry name" value="CGCAxxGCC_motif"/>
</dbReference>
<dbReference type="Proteomes" id="UP000574332">
    <property type="component" value="Unassembled WGS sequence"/>
</dbReference>
<gene>
    <name evidence="1" type="ORF">F5613_002605</name>
</gene>
<reference evidence="1 2" key="1">
    <citation type="submission" date="2020-07" db="EMBL/GenBank/DDBJ databases">
        <title>Genomic Encyclopedia of Type Strains, Phase IV (KMG-IV): sequencing the most valuable type-strain genomes for metagenomic binning, comparative biology and taxonomic classification.</title>
        <authorList>
            <person name="Goeker M."/>
        </authorList>
    </citation>
    <scope>NUCLEOTIDE SEQUENCE [LARGE SCALE GENOMIC DNA]</scope>
    <source>
        <strain evidence="1 2">DSM 23697</strain>
    </source>
</reference>
<organism evidence="1 2">
    <name type="scientific">Macellibacteroides fermentans</name>
    <dbReference type="NCBI Taxonomy" id="879969"/>
    <lineage>
        <taxon>Bacteria</taxon>
        <taxon>Pseudomonadati</taxon>
        <taxon>Bacteroidota</taxon>
        <taxon>Bacteroidia</taxon>
        <taxon>Bacteroidales</taxon>
        <taxon>Porphyromonadaceae</taxon>
        <taxon>Macellibacteroides</taxon>
    </lineage>
</organism>